<organism evidence="5 6">
    <name type="scientific">Ilyodon furcidens</name>
    <name type="common">goldbreast splitfin</name>
    <dbReference type="NCBI Taxonomy" id="33524"/>
    <lineage>
        <taxon>Eukaryota</taxon>
        <taxon>Metazoa</taxon>
        <taxon>Chordata</taxon>
        <taxon>Craniata</taxon>
        <taxon>Vertebrata</taxon>
        <taxon>Euteleostomi</taxon>
        <taxon>Actinopterygii</taxon>
        <taxon>Neopterygii</taxon>
        <taxon>Teleostei</taxon>
        <taxon>Neoteleostei</taxon>
        <taxon>Acanthomorphata</taxon>
        <taxon>Ovalentaria</taxon>
        <taxon>Atherinomorphae</taxon>
        <taxon>Cyprinodontiformes</taxon>
        <taxon>Goodeidae</taxon>
        <taxon>Ilyodon</taxon>
    </lineage>
</organism>
<dbReference type="InterPro" id="IPR003598">
    <property type="entry name" value="Ig_sub2"/>
</dbReference>
<dbReference type="SMART" id="SM00408">
    <property type="entry name" value="IGc2"/>
    <property type="match status" value="1"/>
</dbReference>
<gene>
    <name evidence="5" type="primary">CNTN5_2</name>
    <name evidence="5" type="ORF">ILYODFUR_017263</name>
</gene>
<sequence length="195" mass="22055">MSLDCGRKPEYPVRTHACTGRTCKLHAERPPAGNQTQDLLAARQQCYQLRHCAAHKASLPQWVRMINDTQMDSGEKLQWECKAIGRPRPTYHWIRNGLPLTSQGRVDIVNGELTINKVQQTDSGMYQCVAENKYGAIYSNAELKILASPPVFVPNPIRVIATLGKDVSLECKPRASPKPRITWKRGDRRVQPNKR</sequence>
<dbReference type="InterPro" id="IPR013098">
    <property type="entry name" value="Ig_I-set"/>
</dbReference>
<dbReference type="PROSITE" id="PS50835">
    <property type="entry name" value="IG_LIKE"/>
    <property type="match status" value="2"/>
</dbReference>
<accession>A0ABV0V3T3</accession>
<keyword evidence="6" id="KW-1185">Reference proteome</keyword>
<dbReference type="InterPro" id="IPR036179">
    <property type="entry name" value="Ig-like_dom_sf"/>
</dbReference>
<dbReference type="Pfam" id="PF13927">
    <property type="entry name" value="Ig_3"/>
    <property type="match status" value="1"/>
</dbReference>
<evidence type="ECO:0000313" key="5">
    <source>
        <dbReference type="EMBL" id="MEQ2252015.1"/>
    </source>
</evidence>
<dbReference type="SUPFAM" id="SSF48726">
    <property type="entry name" value="Immunoglobulin"/>
    <property type="match status" value="2"/>
</dbReference>
<dbReference type="SMART" id="SM00409">
    <property type="entry name" value="IG"/>
    <property type="match status" value="1"/>
</dbReference>
<dbReference type="PANTHER" id="PTHR45080">
    <property type="entry name" value="CONTACTIN 5"/>
    <property type="match status" value="1"/>
</dbReference>
<dbReference type="InterPro" id="IPR013783">
    <property type="entry name" value="Ig-like_fold"/>
</dbReference>
<dbReference type="EMBL" id="JAHRIQ010094299">
    <property type="protein sequence ID" value="MEQ2252015.1"/>
    <property type="molecule type" value="Genomic_DNA"/>
</dbReference>
<dbReference type="InterPro" id="IPR003599">
    <property type="entry name" value="Ig_sub"/>
</dbReference>
<proteinExistence type="predicted"/>
<dbReference type="PANTHER" id="PTHR45080:SF8">
    <property type="entry name" value="IG-LIKE DOMAIN-CONTAINING PROTEIN"/>
    <property type="match status" value="1"/>
</dbReference>
<keyword evidence="1" id="KW-0732">Signal</keyword>
<name>A0ABV0V3T3_9TELE</name>
<dbReference type="Pfam" id="PF07679">
    <property type="entry name" value="I-set"/>
    <property type="match status" value="1"/>
</dbReference>
<feature type="compositionally biased region" description="Basic and acidic residues" evidence="3">
    <location>
        <begin position="184"/>
        <end position="195"/>
    </location>
</feature>
<dbReference type="InterPro" id="IPR007110">
    <property type="entry name" value="Ig-like_dom"/>
</dbReference>
<comment type="caution">
    <text evidence="5">The sequence shown here is derived from an EMBL/GenBank/DDBJ whole genome shotgun (WGS) entry which is preliminary data.</text>
</comment>
<keyword evidence="2" id="KW-1015">Disulfide bond</keyword>
<dbReference type="InterPro" id="IPR050958">
    <property type="entry name" value="Cell_Adh-Cytoskel_Orgn"/>
</dbReference>
<evidence type="ECO:0000256" key="1">
    <source>
        <dbReference type="ARBA" id="ARBA00022729"/>
    </source>
</evidence>
<feature type="domain" description="Ig-like" evidence="4">
    <location>
        <begin position="60"/>
        <end position="144"/>
    </location>
</feature>
<feature type="domain" description="Ig-like" evidence="4">
    <location>
        <begin position="150"/>
        <end position="195"/>
    </location>
</feature>
<evidence type="ECO:0000256" key="2">
    <source>
        <dbReference type="ARBA" id="ARBA00023157"/>
    </source>
</evidence>
<protein>
    <submittedName>
        <fullName evidence="5">Contactin-5</fullName>
    </submittedName>
</protein>
<evidence type="ECO:0000313" key="6">
    <source>
        <dbReference type="Proteomes" id="UP001482620"/>
    </source>
</evidence>
<evidence type="ECO:0000259" key="4">
    <source>
        <dbReference type="PROSITE" id="PS50835"/>
    </source>
</evidence>
<evidence type="ECO:0000256" key="3">
    <source>
        <dbReference type="SAM" id="MobiDB-lite"/>
    </source>
</evidence>
<reference evidence="5 6" key="1">
    <citation type="submission" date="2021-06" db="EMBL/GenBank/DDBJ databases">
        <authorList>
            <person name="Palmer J.M."/>
        </authorList>
    </citation>
    <scope>NUCLEOTIDE SEQUENCE [LARGE SCALE GENOMIC DNA]</scope>
    <source>
        <strain evidence="6">if_2019</strain>
        <tissue evidence="5">Muscle</tissue>
    </source>
</reference>
<feature type="region of interest" description="Disordered" evidence="3">
    <location>
        <begin position="175"/>
        <end position="195"/>
    </location>
</feature>
<dbReference type="Gene3D" id="2.60.40.10">
    <property type="entry name" value="Immunoglobulins"/>
    <property type="match status" value="2"/>
</dbReference>
<dbReference type="Proteomes" id="UP001482620">
    <property type="component" value="Unassembled WGS sequence"/>
</dbReference>